<dbReference type="RefSeq" id="WP_016918660.1">
    <property type="nucleotide sequence ID" value="NZ_CP044331.1"/>
</dbReference>
<accession>A0A6B8M8T6</accession>
<dbReference type="Proteomes" id="UP000422569">
    <property type="component" value="Chromosome"/>
</dbReference>
<dbReference type="EMBL" id="CP044331">
    <property type="protein sequence ID" value="QGM98805.1"/>
    <property type="molecule type" value="Genomic_DNA"/>
</dbReference>
<evidence type="ECO:0000313" key="2">
    <source>
        <dbReference type="EMBL" id="QGM98805.1"/>
    </source>
</evidence>
<name>A0A6B8M8T6_9HYPH</name>
<organism evidence="2 3">
    <name type="scientific">Methylocystis parvus</name>
    <dbReference type="NCBI Taxonomy" id="134"/>
    <lineage>
        <taxon>Bacteria</taxon>
        <taxon>Pseudomonadati</taxon>
        <taxon>Pseudomonadota</taxon>
        <taxon>Alphaproteobacteria</taxon>
        <taxon>Hyphomicrobiales</taxon>
        <taxon>Methylocystaceae</taxon>
        <taxon>Methylocystis</taxon>
    </lineage>
</organism>
<evidence type="ECO:0000256" key="1">
    <source>
        <dbReference type="SAM" id="SignalP"/>
    </source>
</evidence>
<dbReference type="AlphaFoldDB" id="A0A6B8M8T6"/>
<evidence type="ECO:0000313" key="3">
    <source>
        <dbReference type="Proteomes" id="UP000422569"/>
    </source>
</evidence>
<protein>
    <recommendedName>
        <fullName evidence="4">BA14K family protein</fullName>
    </recommendedName>
</protein>
<proteinExistence type="predicted"/>
<reference evidence="2 3" key="1">
    <citation type="submission" date="2019-09" db="EMBL/GenBank/DDBJ databases">
        <title>Isolation and complete genome sequencing of Methylocystis species.</title>
        <authorList>
            <person name="Rumah B.L."/>
            <person name="Stead C.E."/>
            <person name="Stevens B.C."/>
            <person name="Minton N.P."/>
            <person name="Grosse-Honebrink A."/>
            <person name="Zhang Y."/>
        </authorList>
    </citation>
    <scope>NUCLEOTIDE SEQUENCE [LARGE SCALE GENOMIC DNA]</scope>
    <source>
        <strain evidence="2 3">BRCS2</strain>
    </source>
</reference>
<dbReference type="KEGG" id="mpar:F7D14_15815"/>
<gene>
    <name evidence="2" type="ORF">F7D14_15815</name>
</gene>
<evidence type="ECO:0008006" key="4">
    <source>
        <dbReference type="Google" id="ProtNLM"/>
    </source>
</evidence>
<sequence length="187" mass="18996">MRFISGIRAVAVVGALALAPGASLAQAGGGHGGGGGGGFGGGGFGHGLPATGVGAYARGQGPTGAAGLGLGANRHGVLNGFWGGYGGGGGGDAISQDNQTNVYTYNHFDNRRRDGGFYGGGGVFYPDDGYSRLYTIRPPGGYEDAAPVYGPTGYAPQTVYRPSQHIFYLPDNNRRATRKHARHEGGY</sequence>
<feature type="chain" id="PRO_5025617022" description="BA14K family protein" evidence="1">
    <location>
        <begin position="26"/>
        <end position="187"/>
    </location>
</feature>
<keyword evidence="1" id="KW-0732">Signal</keyword>
<keyword evidence="3" id="KW-1185">Reference proteome</keyword>
<feature type="signal peptide" evidence="1">
    <location>
        <begin position="1"/>
        <end position="25"/>
    </location>
</feature>